<protein>
    <submittedName>
        <fullName evidence="2">Uncharacterized protein</fullName>
    </submittedName>
</protein>
<comment type="caution">
    <text evidence="2">The sequence shown here is derived from an EMBL/GenBank/DDBJ whole genome shotgun (WGS) entry which is preliminary data.</text>
</comment>
<proteinExistence type="inferred from homology"/>
<feature type="non-terminal residue" evidence="2">
    <location>
        <position position="1"/>
    </location>
</feature>
<dbReference type="InterPro" id="IPR036291">
    <property type="entry name" value="NAD(P)-bd_dom_sf"/>
</dbReference>
<dbReference type="SUPFAM" id="SSF51735">
    <property type="entry name" value="NAD(P)-binding Rossmann-fold domains"/>
    <property type="match status" value="1"/>
</dbReference>
<evidence type="ECO:0000313" key="2">
    <source>
        <dbReference type="EMBL" id="KAK2107867.1"/>
    </source>
</evidence>
<dbReference type="PANTHER" id="PTHR42687">
    <property type="entry name" value="L-THREONINE 3-DEHYDROGENASE"/>
    <property type="match status" value="1"/>
</dbReference>
<comment type="similarity">
    <text evidence="1">Belongs to the NAD(P)-dependent epimerase/dehydratase family.</text>
</comment>
<dbReference type="InterPro" id="IPR051225">
    <property type="entry name" value="NAD(P)_epim/dehydratase"/>
</dbReference>
<keyword evidence="3" id="KW-1185">Reference proteome</keyword>
<sequence>ATLEVMEAPAESLSMRTYNVSAMSFTPKELAQEVLKHVPEFQITYNVDAIRQAIADSWLMNFDDSNARKDWGWKHDFDLPELVTTMLNFHGSEARVAQAS</sequence>
<dbReference type="Proteomes" id="UP001266305">
    <property type="component" value="Unassembled WGS sequence"/>
</dbReference>
<dbReference type="EMBL" id="JASSZA010000006">
    <property type="protein sequence ID" value="KAK2107867.1"/>
    <property type="molecule type" value="Genomic_DNA"/>
</dbReference>
<name>A0ABQ9VER2_SAGOE</name>
<dbReference type="Gene3D" id="3.40.50.720">
    <property type="entry name" value="NAD(P)-binding Rossmann-like Domain"/>
    <property type="match status" value="1"/>
</dbReference>
<gene>
    <name evidence="2" type="ORF">P7K49_013032</name>
</gene>
<evidence type="ECO:0000313" key="3">
    <source>
        <dbReference type="Proteomes" id="UP001266305"/>
    </source>
</evidence>
<dbReference type="PANTHER" id="PTHR42687:SF1">
    <property type="entry name" value="L-THREONINE 3-DEHYDROGENASE, MITOCHONDRIAL"/>
    <property type="match status" value="1"/>
</dbReference>
<accession>A0ABQ9VER2</accession>
<organism evidence="2 3">
    <name type="scientific">Saguinus oedipus</name>
    <name type="common">Cotton-top tamarin</name>
    <name type="synonym">Oedipomidas oedipus</name>
    <dbReference type="NCBI Taxonomy" id="9490"/>
    <lineage>
        <taxon>Eukaryota</taxon>
        <taxon>Metazoa</taxon>
        <taxon>Chordata</taxon>
        <taxon>Craniata</taxon>
        <taxon>Vertebrata</taxon>
        <taxon>Euteleostomi</taxon>
        <taxon>Mammalia</taxon>
        <taxon>Eutheria</taxon>
        <taxon>Euarchontoglires</taxon>
        <taxon>Primates</taxon>
        <taxon>Haplorrhini</taxon>
        <taxon>Platyrrhini</taxon>
        <taxon>Cebidae</taxon>
        <taxon>Callitrichinae</taxon>
        <taxon>Saguinus</taxon>
    </lineage>
</organism>
<reference evidence="2 3" key="1">
    <citation type="submission" date="2023-05" db="EMBL/GenBank/DDBJ databases">
        <title>B98-5 Cell Line De Novo Hybrid Assembly: An Optical Mapping Approach.</title>
        <authorList>
            <person name="Kananen K."/>
            <person name="Auerbach J.A."/>
            <person name="Kautto E."/>
            <person name="Blachly J.S."/>
        </authorList>
    </citation>
    <scope>NUCLEOTIDE SEQUENCE [LARGE SCALE GENOMIC DNA]</scope>
    <source>
        <strain evidence="2">B95-8</strain>
        <tissue evidence="2">Cell line</tissue>
    </source>
</reference>
<evidence type="ECO:0000256" key="1">
    <source>
        <dbReference type="ARBA" id="ARBA00007637"/>
    </source>
</evidence>